<feature type="transmembrane region" description="Helical" evidence="1">
    <location>
        <begin position="63"/>
        <end position="81"/>
    </location>
</feature>
<keyword evidence="1" id="KW-1133">Transmembrane helix</keyword>
<organism evidence="2 3">
    <name type="scientific">Corallincola platygyrae</name>
    <dbReference type="NCBI Taxonomy" id="1193278"/>
    <lineage>
        <taxon>Bacteria</taxon>
        <taxon>Pseudomonadati</taxon>
        <taxon>Pseudomonadota</taxon>
        <taxon>Gammaproteobacteria</taxon>
        <taxon>Alteromonadales</taxon>
        <taxon>Psychromonadaceae</taxon>
        <taxon>Corallincola</taxon>
    </lineage>
</organism>
<name>A0ABW4XKH8_9GAMM</name>
<feature type="transmembrane region" description="Helical" evidence="1">
    <location>
        <begin position="20"/>
        <end position="43"/>
    </location>
</feature>
<proteinExistence type="predicted"/>
<dbReference type="EMBL" id="JBHUHT010000009">
    <property type="protein sequence ID" value="MFD2095477.1"/>
    <property type="molecule type" value="Genomic_DNA"/>
</dbReference>
<gene>
    <name evidence="2" type="ORF">ACFSJ3_05720</name>
</gene>
<reference evidence="3" key="1">
    <citation type="journal article" date="2019" name="Int. J. Syst. Evol. Microbiol.">
        <title>The Global Catalogue of Microorganisms (GCM) 10K type strain sequencing project: providing services to taxonomists for standard genome sequencing and annotation.</title>
        <authorList>
            <consortium name="The Broad Institute Genomics Platform"/>
            <consortium name="The Broad Institute Genome Sequencing Center for Infectious Disease"/>
            <person name="Wu L."/>
            <person name="Ma J."/>
        </authorList>
    </citation>
    <scope>NUCLEOTIDE SEQUENCE [LARGE SCALE GENOMIC DNA]</scope>
    <source>
        <strain evidence="3">CGMCC 1.10992</strain>
    </source>
</reference>
<keyword evidence="1" id="KW-0812">Transmembrane</keyword>
<keyword evidence="3" id="KW-1185">Reference proteome</keyword>
<sequence length="91" mass="10648">MTDYLKHALEVLLTVFKWSIGVLLLQHLASMTSVVLDGIGYLGFPAVFLTYQAYPDNQYFDRYNLYLDVFFVAAVYCYLLFKKFRQLRVST</sequence>
<evidence type="ECO:0000313" key="3">
    <source>
        <dbReference type="Proteomes" id="UP001597380"/>
    </source>
</evidence>
<evidence type="ECO:0000313" key="2">
    <source>
        <dbReference type="EMBL" id="MFD2095477.1"/>
    </source>
</evidence>
<keyword evidence="1" id="KW-0472">Membrane</keyword>
<accession>A0ABW4XKH8</accession>
<evidence type="ECO:0000256" key="1">
    <source>
        <dbReference type="SAM" id="Phobius"/>
    </source>
</evidence>
<protein>
    <submittedName>
        <fullName evidence="2">Uncharacterized protein</fullName>
    </submittedName>
</protein>
<comment type="caution">
    <text evidence="2">The sequence shown here is derived from an EMBL/GenBank/DDBJ whole genome shotgun (WGS) entry which is preliminary data.</text>
</comment>
<dbReference type="Proteomes" id="UP001597380">
    <property type="component" value="Unassembled WGS sequence"/>
</dbReference>
<dbReference type="RefSeq" id="WP_377776191.1">
    <property type="nucleotide sequence ID" value="NZ_JBHUHT010000009.1"/>
</dbReference>